<dbReference type="EMBL" id="CAJPIN010033613">
    <property type="protein sequence ID" value="CAG2064372.1"/>
    <property type="molecule type" value="Genomic_DNA"/>
</dbReference>
<protein>
    <recommendedName>
        <fullName evidence="3">Xanthine dehydrogenase</fullName>
    </recommendedName>
</protein>
<dbReference type="Gene3D" id="1.10.150.120">
    <property type="entry name" value="[2Fe-2S]-binding domain"/>
    <property type="match status" value="1"/>
</dbReference>
<name>A0ABN7P970_TIMPD</name>
<sequence>MQEGNLTTKKLEESFAGNTCRCTGYRPILDAFKSLCVDAPLELKNKCLDIEDLQKINRCCKQCVTCKKKLNSDDDDDLGAISIPGFIPSETPQWFRVKTIEEIFNIFSSIGNIPYQLVAGNTAHETPQWFRVKTIEEIFNIFSSIGNIPYQLVAGNTAH</sequence>
<dbReference type="InterPro" id="IPR016208">
    <property type="entry name" value="Ald_Oxase/xanthine_DH-like"/>
</dbReference>
<dbReference type="SUPFAM" id="SSF47741">
    <property type="entry name" value="CO dehydrogenase ISP C-domain like"/>
    <property type="match status" value="1"/>
</dbReference>
<accession>A0ABN7P970</accession>
<gene>
    <name evidence="1" type="ORF">TPAB3V08_LOCUS11319</name>
</gene>
<evidence type="ECO:0000313" key="2">
    <source>
        <dbReference type="Proteomes" id="UP001153148"/>
    </source>
</evidence>
<dbReference type="Proteomes" id="UP001153148">
    <property type="component" value="Unassembled WGS sequence"/>
</dbReference>
<feature type="non-terminal residue" evidence="1">
    <location>
        <position position="159"/>
    </location>
</feature>
<evidence type="ECO:0008006" key="3">
    <source>
        <dbReference type="Google" id="ProtNLM"/>
    </source>
</evidence>
<comment type="caution">
    <text evidence="1">The sequence shown here is derived from an EMBL/GenBank/DDBJ whole genome shotgun (WGS) entry which is preliminary data.</text>
</comment>
<dbReference type="PANTHER" id="PTHR45444">
    <property type="entry name" value="XANTHINE DEHYDROGENASE"/>
    <property type="match status" value="1"/>
</dbReference>
<evidence type="ECO:0000313" key="1">
    <source>
        <dbReference type="EMBL" id="CAG2064372.1"/>
    </source>
</evidence>
<keyword evidence="2" id="KW-1185">Reference proteome</keyword>
<dbReference type="PANTHER" id="PTHR45444:SF3">
    <property type="entry name" value="XANTHINE DEHYDROGENASE"/>
    <property type="match status" value="1"/>
</dbReference>
<dbReference type="InterPro" id="IPR036884">
    <property type="entry name" value="2Fe-2S-bd_dom_sf"/>
</dbReference>
<proteinExistence type="predicted"/>
<organism evidence="1 2">
    <name type="scientific">Timema podura</name>
    <name type="common">Walking stick</name>
    <dbReference type="NCBI Taxonomy" id="61482"/>
    <lineage>
        <taxon>Eukaryota</taxon>
        <taxon>Metazoa</taxon>
        <taxon>Ecdysozoa</taxon>
        <taxon>Arthropoda</taxon>
        <taxon>Hexapoda</taxon>
        <taxon>Insecta</taxon>
        <taxon>Pterygota</taxon>
        <taxon>Neoptera</taxon>
        <taxon>Polyneoptera</taxon>
        <taxon>Phasmatodea</taxon>
        <taxon>Timematodea</taxon>
        <taxon>Timematoidea</taxon>
        <taxon>Timematidae</taxon>
        <taxon>Timema</taxon>
    </lineage>
</organism>
<reference evidence="1" key="1">
    <citation type="submission" date="2021-03" db="EMBL/GenBank/DDBJ databases">
        <authorList>
            <person name="Tran Van P."/>
        </authorList>
    </citation>
    <scope>NUCLEOTIDE SEQUENCE</scope>
</reference>